<dbReference type="AlphaFoldDB" id="A0A9P6ASP0"/>
<keyword evidence="4" id="KW-0812">Transmembrane</keyword>
<evidence type="ECO:0000256" key="6">
    <source>
        <dbReference type="ARBA" id="ARBA00022946"/>
    </source>
</evidence>
<keyword evidence="15" id="KW-1185">Reference proteome</keyword>
<dbReference type="FunFam" id="1.20.1300.10:FF:000007">
    <property type="entry name" value="Succinate dehydrogenase [ubiquinone] cytochrome b small subunit"/>
    <property type="match status" value="1"/>
</dbReference>
<evidence type="ECO:0000256" key="2">
    <source>
        <dbReference type="ARBA" id="ARBA00007294"/>
    </source>
</evidence>
<protein>
    <recommendedName>
        <fullName evidence="12">Succinate dehydrogenase [ubiquinone] cytochrome b small subunit</fullName>
    </recommendedName>
</protein>
<dbReference type="SUPFAM" id="SSF81343">
    <property type="entry name" value="Fumarate reductase respiratory complex transmembrane subunits"/>
    <property type="match status" value="1"/>
</dbReference>
<dbReference type="PANTHER" id="PTHR13337">
    <property type="entry name" value="SUCCINATE DEHYDROGENASE"/>
    <property type="match status" value="1"/>
</dbReference>
<dbReference type="GO" id="GO:0048039">
    <property type="term" value="F:ubiquinone binding"/>
    <property type="evidence" value="ECO:0007669"/>
    <property type="project" value="TreeGrafter"/>
</dbReference>
<comment type="caution">
    <text evidence="14">The sequence shown here is derived from an EMBL/GenBank/DDBJ whole genome shotgun (WGS) entry which is preliminary data.</text>
</comment>
<keyword evidence="5 12" id="KW-0999">Mitochondrion inner membrane</keyword>
<keyword evidence="9 12" id="KW-0472">Membrane</keyword>
<dbReference type="GO" id="GO:0006121">
    <property type="term" value="P:mitochondrial electron transport, succinate to ubiquinone"/>
    <property type="evidence" value="ECO:0007669"/>
    <property type="project" value="TreeGrafter"/>
</dbReference>
<evidence type="ECO:0000256" key="7">
    <source>
        <dbReference type="ARBA" id="ARBA00022989"/>
    </source>
</evidence>
<proteinExistence type="inferred from homology"/>
<evidence type="ECO:0000256" key="13">
    <source>
        <dbReference type="SAM" id="MobiDB-lite"/>
    </source>
</evidence>
<dbReference type="CDD" id="cd03496">
    <property type="entry name" value="SQR_TypeC_CybS"/>
    <property type="match status" value="1"/>
</dbReference>
<comment type="similarity">
    <text evidence="2 12">Belongs to the CybS family.</text>
</comment>
<keyword evidence="8 12" id="KW-0496">Mitochondrion</keyword>
<evidence type="ECO:0000256" key="4">
    <source>
        <dbReference type="ARBA" id="ARBA00022692"/>
    </source>
</evidence>
<comment type="subcellular location">
    <subcellularLocation>
        <location evidence="1 12">Mitochondrion inner membrane</location>
        <topology evidence="1 12">Multi-pass membrane protein</topology>
    </subcellularLocation>
</comment>
<evidence type="ECO:0000313" key="14">
    <source>
        <dbReference type="EMBL" id="KAF9510977.1"/>
    </source>
</evidence>
<keyword evidence="7" id="KW-1133">Transmembrane helix</keyword>
<evidence type="ECO:0000256" key="11">
    <source>
        <dbReference type="PIRSR" id="PIRSR607992-2"/>
    </source>
</evidence>
<gene>
    <name evidence="14" type="ORF">BS47DRAFT_1487172</name>
</gene>
<evidence type="ECO:0000256" key="5">
    <source>
        <dbReference type="ARBA" id="ARBA00022792"/>
    </source>
</evidence>
<evidence type="ECO:0000256" key="9">
    <source>
        <dbReference type="ARBA" id="ARBA00023136"/>
    </source>
</evidence>
<sequence length="128" mass="13773">MSRGPILRGGPNDPTPFPEPSKSHGSYHWSFERLVSAALVPLTASAAAVSGSAYPIVDGILAISLVIHSHIGFDACRVDYIHERKFPVIGEIAKWGLRALTTGALVGVYSFNTQDVGLTELIKRTWTA</sequence>
<evidence type="ECO:0000256" key="10">
    <source>
        <dbReference type="PIRSR" id="PIRSR607992-1"/>
    </source>
</evidence>
<dbReference type="EMBL" id="MU129007">
    <property type="protein sequence ID" value="KAF9510977.1"/>
    <property type="molecule type" value="Genomic_DNA"/>
</dbReference>
<organism evidence="14 15">
    <name type="scientific">Hydnum rufescens UP504</name>
    <dbReference type="NCBI Taxonomy" id="1448309"/>
    <lineage>
        <taxon>Eukaryota</taxon>
        <taxon>Fungi</taxon>
        <taxon>Dikarya</taxon>
        <taxon>Basidiomycota</taxon>
        <taxon>Agaricomycotina</taxon>
        <taxon>Agaricomycetes</taxon>
        <taxon>Cantharellales</taxon>
        <taxon>Hydnaceae</taxon>
        <taxon>Hydnum</taxon>
    </lineage>
</organism>
<feature type="binding site" evidence="10">
    <location>
        <position position="80"/>
    </location>
    <ligand>
        <name>a ubiquinone</name>
        <dbReference type="ChEBI" id="CHEBI:16389"/>
        <note>ligand shared with IP/SDHB</note>
    </ligand>
</feature>
<dbReference type="OrthoDB" id="18577at2759"/>
<feature type="binding site" description="axial binding residue" evidence="11">
    <location>
        <position position="68"/>
    </location>
    <ligand>
        <name>heme b</name>
        <dbReference type="ChEBI" id="CHEBI:60344"/>
        <note>ligand shared with SDHC</note>
    </ligand>
    <ligandPart>
        <name>Fe</name>
        <dbReference type="ChEBI" id="CHEBI:18248"/>
    </ligandPart>
</feature>
<dbReference type="PANTHER" id="PTHR13337:SF2">
    <property type="entry name" value="SUCCINATE DEHYDROGENASE [UBIQUINONE] CYTOCHROME B SMALL SUBUNIT, MITOCHONDRIAL"/>
    <property type="match status" value="1"/>
</dbReference>
<evidence type="ECO:0000313" key="15">
    <source>
        <dbReference type="Proteomes" id="UP000886523"/>
    </source>
</evidence>
<dbReference type="InterPro" id="IPR007992">
    <property type="entry name" value="CybS"/>
</dbReference>
<dbReference type="Gene3D" id="1.20.1300.10">
    <property type="entry name" value="Fumarate reductase/succinate dehydrogenase, transmembrane subunit"/>
    <property type="match status" value="1"/>
</dbReference>
<dbReference type="GO" id="GO:0098796">
    <property type="term" value="C:membrane protein complex"/>
    <property type="evidence" value="ECO:0007669"/>
    <property type="project" value="UniProtKB-ARBA"/>
</dbReference>
<dbReference type="GO" id="GO:0020037">
    <property type="term" value="F:heme binding"/>
    <property type="evidence" value="ECO:0007669"/>
    <property type="project" value="TreeGrafter"/>
</dbReference>
<dbReference type="InterPro" id="IPR034804">
    <property type="entry name" value="SQR/QFR_C/D"/>
</dbReference>
<accession>A0A9P6ASP0</accession>
<keyword evidence="11" id="KW-0408">Iron</keyword>
<dbReference type="GO" id="GO:0046872">
    <property type="term" value="F:metal ion binding"/>
    <property type="evidence" value="ECO:0007669"/>
    <property type="project" value="UniProtKB-KW"/>
</dbReference>
<evidence type="ECO:0000256" key="3">
    <source>
        <dbReference type="ARBA" id="ARBA00022448"/>
    </source>
</evidence>
<dbReference type="Pfam" id="PF05328">
    <property type="entry name" value="CybS"/>
    <property type="match status" value="1"/>
</dbReference>
<name>A0A9P6ASP0_9AGAM</name>
<keyword evidence="11" id="KW-0479">Metal-binding</keyword>
<keyword evidence="3" id="KW-0813">Transport</keyword>
<evidence type="ECO:0000256" key="8">
    <source>
        <dbReference type="ARBA" id="ARBA00023128"/>
    </source>
</evidence>
<dbReference type="GO" id="GO:0006099">
    <property type="term" value="P:tricarboxylic acid cycle"/>
    <property type="evidence" value="ECO:0007669"/>
    <property type="project" value="TreeGrafter"/>
</dbReference>
<evidence type="ECO:0000256" key="12">
    <source>
        <dbReference type="RuleBase" id="RU364031"/>
    </source>
</evidence>
<evidence type="ECO:0000256" key="1">
    <source>
        <dbReference type="ARBA" id="ARBA00004448"/>
    </source>
</evidence>
<feature type="region of interest" description="Disordered" evidence="13">
    <location>
        <begin position="1"/>
        <end position="23"/>
    </location>
</feature>
<keyword evidence="6 12" id="KW-0809">Transit peptide</keyword>
<dbReference type="Proteomes" id="UP000886523">
    <property type="component" value="Unassembled WGS sequence"/>
</dbReference>
<dbReference type="GO" id="GO:0005743">
    <property type="term" value="C:mitochondrial inner membrane"/>
    <property type="evidence" value="ECO:0007669"/>
    <property type="project" value="UniProtKB-SubCell"/>
</dbReference>
<reference evidence="14" key="1">
    <citation type="journal article" date="2020" name="Nat. Commun.">
        <title>Large-scale genome sequencing of mycorrhizal fungi provides insights into the early evolution of symbiotic traits.</title>
        <authorList>
            <person name="Miyauchi S."/>
            <person name="Kiss E."/>
            <person name="Kuo A."/>
            <person name="Drula E."/>
            <person name="Kohler A."/>
            <person name="Sanchez-Garcia M."/>
            <person name="Morin E."/>
            <person name="Andreopoulos B."/>
            <person name="Barry K.W."/>
            <person name="Bonito G."/>
            <person name="Buee M."/>
            <person name="Carver A."/>
            <person name="Chen C."/>
            <person name="Cichocki N."/>
            <person name="Clum A."/>
            <person name="Culley D."/>
            <person name="Crous P.W."/>
            <person name="Fauchery L."/>
            <person name="Girlanda M."/>
            <person name="Hayes R.D."/>
            <person name="Keri Z."/>
            <person name="LaButti K."/>
            <person name="Lipzen A."/>
            <person name="Lombard V."/>
            <person name="Magnuson J."/>
            <person name="Maillard F."/>
            <person name="Murat C."/>
            <person name="Nolan M."/>
            <person name="Ohm R.A."/>
            <person name="Pangilinan J."/>
            <person name="Pereira M.F."/>
            <person name="Perotto S."/>
            <person name="Peter M."/>
            <person name="Pfister S."/>
            <person name="Riley R."/>
            <person name="Sitrit Y."/>
            <person name="Stielow J.B."/>
            <person name="Szollosi G."/>
            <person name="Zifcakova L."/>
            <person name="Stursova M."/>
            <person name="Spatafora J.W."/>
            <person name="Tedersoo L."/>
            <person name="Vaario L.M."/>
            <person name="Yamada A."/>
            <person name="Yan M."/>
            <person name="Wang P."/>
            <person name="Xu J."/>
            <person name="Bruns T."/>
            <person name="Baldrian P."/>
            <person name="Vilgalys R."/>
            <person name="Dunand C."/>
            <person name="Henrissat B."/>
            <person name="Grigoriev I.V."/>
            <person name="Hibbett D."/>
            <person name="Nagy L.G."/>
            <person name="Martin F.M."/>
        </authorList>
    </citation>
    <scope>NUCLEOTIDE SEQUENCE</scope>
    <source>
        <strain evidence="14">UP504</strain>
    </source>
</reference>